<dbReference type="GO" id="GO:0006310">
    <property type="term" value="P:DNA recombination"/>
    <property type="evidence" value="ECO:0007669"/>
    <property type="project" value="UniProtKB-KW"/>
</dbReference>
<evidence type="ECO:0000256" key="18">
    <source>
        <dbReference type="SAM" id="MobiDB-lite"/>
    </source>
</evidence>
<gene>
    <name evidence="20" type="ORF">SISNIDRAFT_551670</name>
</gene>
<dbReference type="GO" id="GO:0000723">
    <property type="term" value="P:telomere maintenance"/>
    <property type="evidence" value="ECO:0007669"/>
    <property type="project" value="InterPro"/>
</dbReference>
<dbReference type="Pfam" id="PF08785">
    <property type="entry name" value="Ku_PK_bind"/>
    <property type="match status" value="1"/>
</dbReference>
<evidence type="ECO:0000256" key="4">
    <source>
        <dbReference type="ARBA" id="ARBA00012551"/>
    </source>
</evidence>
<evidence type="ECO:0000256" key="5">
    <source>
        <dbReference type="ARBA" id="ARBA00021792"/>
    </source>
</evidence>
<evidence type="ECO:0000256" key="9">
    <source>
        <dbReference type="ARBA" id="ARBA00022801"/>
    </source>
</evidence>
<evidence type="ECO:0000256" key="15">
    <source>
        <dbReference type="ARBA" id="ARBA00023204"/>
    </source>
</evidence>
<dbReference type="GO" id="GO:0043564">
    <property type="term" value="C:Ku70:Ku80 complex"/>
    <property type="evidence" value="ECO:0007669"/>
    <property type="project" value="InterPro"/>
</dbReference>
<dbReference type="AlphaFoldDB" id="A0A164R9A9"/>
<feature type="region of interest" description="Disordered" evidence="18">
    <location>
        <begin position="602"/>
        <end position="688"/>
    </location>
</feature>
<dbReference type="PANTHER" id="PTHR12604:SF4">
    <property type="entry name" value="X-RAY REPAIR CROSS-COMPLEMENTING PROTEIN 5"/>
    <property type="match status" value="1"/>
</dbReference>
<keyword evidence="13" id="KW-0238">DNA-binding</keyword>
<keyword evidence="6" id="KW-0158">Chromosome</keyword>
<dbReference type="FunFam" id="1.10.1600.10:FF:000002">
    <property type="entry name" value="X-ray repair cross-complementing protein 5"/>
    <property type="match status" value="1"/>
</dbReference>
<dbReference type="GO" id="GO:0003684">
    <property type="term" value="F:damaged DNA binding"/>
    <property type="evidence" value="ECO:0007669"/>
    <property type="project" value="InterPro"/>
</dbReference>
<dbReference type="InterPro" id="IPR036465">
    <property type="entry name" value="vWFA_dom_sf"/>
</dbReference>
<dbReference type="EMBL" id="KV419422">
    <property type="protein sequence ID" value="KZS90359.1"/>
    <property type="molecule type" value="Genomic_DNA"/>
</dbReference>
<dbReference type="Gene3D" id="1.10.1600.10">
    <property type="match status" value="1"/>
</dbReference>
<dbReference type="CDD" id="cd00873">
    <property type="entry name" value="KU80"/>
    <property type="match status" value="1"/>
</dbReference>
<keyword evidence="12" id="KW-0779">Telomere</keyword>
<keyword evidence="9" id="KW-0378">Hydrolase</keyword>
<dbReference type="Proteomes" id="UP000076722">
    <property type="component" value="Unassembled WGS sequence"/>
</dbReference>
<dbReference type="GO" id="GO:0000781">
    <property type="term" value="C:chromosome, telomeric region"/>
    <property type="evidence" value="ECO:0007669"/>
    <property type="project" value="UniProtKB-SubCell"/>
</dbReference>
<dbReference type="Gene3D" id="3.40.50.410">
    <property type="entry name" value="von Willebrand factor, type A domain"/>
    <property type="match status" value="1"/>
</dbReference>
<evidence type="ECO:0000256" key="2">
    <source>
        <dbReference type="ARBA" id="ARBA00004574"/>
    </source>
</evidence>
<proteinExistence type="inferred from homology"/>
<dbReference type="InterPro" id="IPR006164">
    <property type="entry name" value="DNA_bd_Ku70/Ku80"/>
</dbReference>
<dbReference type="GO" id="GO:0005524">
    <property type="term" value="F:ATP binding"/>
    <property type="evidence" value="ECO:0007669"/>
    <property type="project" value="UniProtKB-KW"/>
</dbReference>
<comment type="subcellular location">
    <subcellularLocation>
        <location evidence="2">Chromosome</location>
        <location evidence="2">Telomere</location>
    </subcellularLocation>
    <subcellularLocation>
        <location evidence="1">Nucleus</location>
    </subcellularLocation>
</comment>
<reference evidence="20 21" key="1">
    <citation type="journal article" date="2016" name="Mol. Biol. Evol.">
        <title>Comparative Genomics of Early-Diverging Mushroom-Forming Fungi Provides Insights into the Origins of Lignocellulose Decay Capabilities.</title>
        <authorList>
            <person name="Nagy L.G."/>
            <person name="Riley R."/>
            <person name="Tritt A."/>
            <person name="Adam C."/>
            <person name="Daum C."/>
            <person name="Floudas D."/>
            <person name="Sun H."/>
            <person name="Yadav J.S."/>
            <person name="Pangilinan J."/>
            <person name="Larsson K.H."/>
            <person name="Matsuura K."/>
            <person name="Barry K."/>
            <person name="Labutti K."/>
            <person name="Kuo R."/>
            <person name="Ohm R.A."/>
            <person name="Bhattacharya S.S."/>
            <person name="Shirouzu T."/>
            <person name="Yoshinaga Y."/>
            <person name="Martin F.M."/>
            <person name="Grigoriev I.V."/>
            <person name="Hibbett D.S."/>
        </authorList>
    </citation>
    <scope>NUCLEOTIDE SEQUENCE [LARGE SCALE GENOMIC DNA]</scope>
    <source>
        <strain evidence="20 21">HHB9708</strain>
    </source>
</reference>
<dbReference type="Gene3D" id="1.25.40.240">
    <property type="entry name" value="Ku, C-terminal domain"/>
    <property type="match status" value="1"/>
</dbReference>
<feature type="domain" description="Ku" evidence="19">
    <location>
        <begin position="343"/>
        <end position="477"/>
    </location>
</feature>
<name>A0A164R9A9_9AGAM</name>
<keyword evidence="8" id="KW-0227">DNA damage</keyword>
<keyword evidence="10" id="KW-0347">Helicase</keyword>
<feature type="compositionally biased region" description="Acidic residues" evidence="18">
    <location>
        <begin position="650"/>
        <end position="665"/>
    </location>
</feature>
<protein>
    <recommendedName>
        <fullName evidence="5">ATP-dependent DNA helicase II subunit 2</fullName>
        <ecNumber evidence="4">3.6.4.12</ecNumber>
    </recommendedName>
    <alternativeName>
        <fullName evidence="17">ATP-dependent DNA helicase II subunit Ku80</fullName>
    </alternativeName>
</protein>
<dbReference type="OrthoDB" id="30826at2759"/>
<dbReference type="GO" id="GO:0006303">
    <property type="term" value="P:double-strand break repair via nonhomologous end joining"/>
    <property type="evidence" value="ECO:0007669"/>
    <property type="project" value="InterPro"/>
</dbReference>
<dbReference type="Pfam" id="PF03731">
    <property type="entry name" value="Ku_N"/>
    <property type="match status" value="1"/>
</dbReference>
<sequence>MPAERAGYSVTMFVIDVSASMGKTRTVELPPGPNNEARSMEMTNLEWALQYVMYKIQDMIFHGRKTEQCGVILVGTEGTRNLVSDRNGGYENVTEYIPIAQPNAGTLAKISAIEPSSIAGDPTDGLIVGIETQTQYLGRKATWTRKMVLVTDGESHIGDDWEEIAEKIKELEIKLAILGVDFDDAEFGFKEEDKSAKKRRNEKFWSTFAESCDAIVGTCAQALQDVTRPTPKETNSAALNYELRVGAGDHSEDDWITMPVKVSKATALERPPSMKKFAKRHDKREGEDGIPDDVDPNKDDVYGLLKARTDYFMDREPKDGEEAVMQIKTEAEDGEGGETVKNVVPVEKEKLTRAYKYGATWVDVEDDFERLSTKKGIDICAFFPASKLRRELFMGEMQHVWADRALGQNQVAFGSLVQAMHRKDLVAITRWVSRDSADPKMGVLMPKVWDKIDSFLWAQLPFADDVRKYTFPSFDNLVNKKGEKVTQHAFLPTKTQMTAMEHFVDSMDLMHAGPKDESGEREPWFDPAQSYNPALHRIKQALFHAAVVPDLNTHPLPLPHAELLKYFEPPPKVVKRAESAIKDCIAEFKVQHVVKVVGRRRKEAHAEADDDMSLVLGPRADQKDSKPTVREPSPTLRPEVPVVANKEDVQMDDGGSETEPDDDDDLPKQEKAIPPPSPTLVPSTANEEPMDIDPQIPEGRIIGAAFPLRDFKKNIATGDVVSKAVEDLAFIIMDIIIQPFAKRRHQEMIECLRELRTVCLTEDEIDVWNESIRELKDVCLAAEPPNNKTFWSEIQAVGKTLGLITQAEAKKAGGKSSVSDAAAERFIR</sequence>
<dbReference type="FunFam" id="3.40.50.410:FF:000073">
    <property type="entry name" value="ATP-dependent DNA helicase II subunit 2"/>
    <property type="match status" value="1"/>
</dbReference>
<comment type="similarity">
    <text evidence="3">Belongs to the ku80 family.</text>
</comment>
<feature type="region of interest" description="Disordered" evidence="18">
    <location>
        <begin position="274"/>
        <end position="297"/>
    </location>
</feature>
<dbReference type="SMART" id="SM00559">
    <property type="entry name" value="Ku78"/>
    <property type="match status" value="1"/>
</dbReference>
<dbReference type="STRING" id="1314777.A0A164R9A9"/>
<dbReference type="SUPFAM" id="SSF100939">
    <property type="entry name" value="SPOC domain-like"/>
    <property type="match status" value="1"/>
</dbReference>
<dbReference type="GO" id="GO:0016787">
    <property type="term" value="F:hydrolase activity"/>
    <property type="evidence" value="ECO:0007669"/>
    <property type="project" value="UniProtKB-KW"/>
</dbReference>
<evidence type="ECO:0000256" key="11">
    <source>
        <dbReference type="ARBA" id="ARBA00022840"/>
    </source>
</evidence>
<feature type="compositionally biased region" description="Basic and acidic residues" evidence="18">
    <location>
        <begin position="620"/>
        <end position="629"/>
    </location>
</feature>
<dbReference type="PANTHER" id="PTHR12604">
    <property type="entry name" value="KU AUTOANTIGEN DNA HELICASE"/>
    <property type="match status" value="1"/>
</dbReference>
<dbReference type="EC" id="3.6.4.12" evidence="4"/>
<dbReference type="GO" id="GO:0003690">
    <property type="term" value="F:double-stranded DNA binding"/>
    <property type="evidence" value="ECO:0007669"/>
    <property type="project" value="TreeGrafter"/>
</dbReference>
<evidence type="ECO:0000313" key="21">
    <source>
        <dbReference type="Proteomes" id="UP000076722"/>
    </source>
</evidence>
<keyword evidence="14" id="KW-0233">DNA recombination</keyword>
<dbReference type="InterPro" id="IPR036494">
    <property type="entry name" value="Ku_C_sf"/>
</dbReference>
<organism evidence="20 21">
    <name type="scientific">Sistotremastrum niveocremeum HHB9708</name>
    <dbReference type="NCBI Taxonomy" id="1314777"/>
    <lineage>
        <taxon>Eukaryota</taxon>
        <taxon>Fungi</taxon>
        <taxon>Dikarya</taxon>
        <taxon>Basidiomycota</taxon>
        <taxon>Agaricomycotina</taxon>
        <taxon>Agaricomycetes</taxon>
        <taxon>Sistotremastrales</taxon>
        <taxon>Sistotremastraceae</taxon>
        <taxon>Sertulicium</taxon>
        <taxon>Sertulicium niveocremeum</taxon>
    </lineage>
</organism>
<dbReference type="InterPro" id="IPR016194">
    <property type="entry name" value="SPOC-like_C_dom_sf"/>
</dbReference>
<keyword evidence="15" id="KW-0234">DNA repair</keyword>
<evidence type="ECO:0000256" key="14">
    <source>
        <dbReference type="ARBA" id="ARBA00023172"/>
    </source>
</evidence>
<keyword evidence="21" id="KW-1185">Reference proteome</keyword>
<dbReference type="SUPFAM" id="SSF101420">
    <property type="entry name" value="C-terminal domain of Ku80"/>
    <property type="match status" value="1"/>
</dbReference>
<dbReference type="Pfam" id="PF02735">
    <property type="entry name" value="Ku"/>
    <property type="match status" value="1"/>
</dbReference>
<evidence type="ECO:0000256" key="17">
    <source>
        <dbReference type="ARBA" id="ARBA00031847"/>
    </source>
</evidence>
<accession>A0A164R9A9</accession>
<evidence type="ECO:0000256" key="3">
    <source>
        <dbReference type="ARBA" id="ARBA00007726"/>
    </source>
</evidence>
<keyword evidence="7" id="KW-0547">Nucleotide-binding</keyword>
<evidence type="ECO:0000256" key="7">
    <source>
        <dbReference type="ARBA" id="ARBA00022741"/>
    </source>
</evidence>
<evidence type="ECO:0000256" key="1">
    <source>
        <dbReference type="ARBA" id="ARBA00004123"/>
    </source>
</evidence>
<dbReference type="GO" id="GO:0003678">
    <property type="term" value="F:DNA helicase activity"/>
    <property type="evidence" value="ECO:0007669"/>
    <property type="project" value="UniProtKB-EC"/>
</dbReference>
<evidence type="ECO:0000256" key="8">
    <source>
        <dbReference type="ARBA" id="ARBA00022763"/>
    </source>
</evidence>
<evidence type="ECO:0000313" key="20">
    <source>
        <dbReference type="EMBL" id="KZS90359.1"/>
    </source>
</evidence>
<dbReference type="InterPro" id="IPR024193">
    <property type="entry name" value="Ku80"/>
</dbReference>
<dbReference type="GO" id="GO:0042162">
    <property type="term" value="F:telomeric DNA binding"/>
    <property type="evidence" value="ECO:0007669"/>
    <property type="project" value="InterPro"/>
</dbReference>
<evidence type="ECO:0000256" key="6">
    <source>
        <dbReference type="ARBA" id="ARBA00022454"/>
    </source>
</evidence>
<dbReference type="Gene3D" id="2.40.290.10">
    <property type="match status" value="1"/>
</dbReference>
<keyword evidence="16" id="KW-0539">Nucleus</keyword>
<dbReference type="InterPro" id="IPR014893">
    <property type="entry name" value="Ku_PK_bind"/>
</dbReference>
<evidence type="ECO:0000259" key="19">
    <source>
        <dbReference type="SMART" id="SM00559"/>
    </source>
</evidence>
<dbReference type="InterPro" id="IPR005161">
    <property type="entry name" value="Ku_N"/>
</dbReference>
<evidence type="ECO:0000256" key="12">
    <source>
        <dbReference type="ARBA" id="ARBA00022895"/>
    </source>
</evidence>
<evidence type="ECO:0000256" key="10">
    <source>
        <dbReference type="ARBA" id="ARBA00022806"/>
    </source>
</evidence>
<evidence type="ECO:0000256" key="13">
    <source>
        <dbReference type="ARBA" id="ARBA00023125"/>
    </source>
</evidence>
<evidence type="ECO:0000256" key="16">
    <source>
        <dbReference type="ARBA" id="ARBA00023242"/>
    </source>
</evidence>
<dbReference type="SUPFAM" id="SSF53300">
    <property type="entry name" value="vWA-like"/>
    <property type="match status" value="1"/>
</dbReference>
<keyword evidence="11" id="KW-0067">ATP-binding</keyword>